<sequence length="106" mass="12025">MDVPGAAVNPVPYVRIARRLNETPFRANSVVWVPSDEIATRLESTRSGLMISRELTDIYLRWNRMLVCARGFNEREGPLAGVLGEPGRDEYIKVQEELTGKIKRPQ</sequence>
<reference evidence="1" key="1">
    <citation type="journal article" date="2023" name="Science">
        <title>Genome structures resolve the early diversification of teleost fishes.</title>
        <authorList>
            <person name="Parey E."/>
            <person name="Louis A."/>
            <person name="Montfort J."/>
            <person name="Bouchez O."/>
            <person name="Roques C."/>
            <person name="Iampietro C."/>
            <person name="Lluch J."/>
            <person name="Castinel A."/>
            <person name="Donnadieu C."/>
            <person name="Desvignes T."/>
            <person name="Floi Bucao C."/>
            <person name="Jouanno E."/>
            <person name="Wen M."/>
            <person name="Mejri S."/>
            <person name="Dirks R."/>
            <person name="Jansen H."/>
            <person name="Henkel C."/>
            <person name="Chen W.J."/>
            <person name="Zahm M."/>
            <person name="Cabau C."/>
            <person name="Klopp C."/>
            <person name="Thompson A.W."/>
            <person name="Robinson-Rechavi M."/>
            <person name="Braasch I."/>
            <person name="Lecointre G."/>
            <person name="Bobe J."/>
            <person name="Postlethwait J.H."/>
            <person name="Berthelot C."/>
            <person name="Roest Crollius H."/>
            <person name="Guiguen Y."/>
        </authorList>
    </citation>
    <scope>NUCLEOTIDE SEQUENCE</scope>
    <source>
        <strain evidence="1">Concon-B</strain>
    </source>
</reference>
<proteinExistence type="predicted"/>
<dbReference type="EMBL" id="JAFJMO010000011">
    <property type="protein sequence ID" value="KAJ8263625.1"/>
    <property type="molecule type" value="Genomic_DNA"/>
</dbReference>
<protein>
    <submittedName>
        <fullName evidence="1">Uncharacterized protein</fullName>
    </submittedName>
</protein>
<comment type="caution">
    <text evidence="1">The sequence shown here is derived from an EMBL/GenBank/DDBJ whole genome shotgun (WGS) entry which is preliminary data.</text>
</comment>
<gene>
    <name evidence="1" type="ORF">COCON_G00160820</name>
</gene>
<accession>A0A9Q1DA94</accession>
<evidence type="ECO:0000313" key="1">
    <source>
        <dbReference type="EMBL" id="KAJ8263625.1"/>
    </source>
</evidence>
<organism evidence="1 2">
    <name type="scientific">Conger conger</name>
    <name type="common">Conger eel</name>
    <name type="synonym">Muraena conger</name>
    <dbReference type="NCBI Taxonomy" id="82655"/>
    <lineage>
        <taxon>Eukaryota</taxon>
        <taxon>Metazoa</taxon>
        <taxon>Chordata</taxon>
        <taxon>Craniata</taxon>
        <taxon>Vertebrata</taxon>
        <taxon>Euteleostomi</taxon>
        <taxon>Actinopterygii</taxon>
        <taxon>Neopterygii</taxon>
        <taxon>Teleostei</taxon>
        <taxon>Anguilliformes</taxon>
        <taxon>Congridae</taxon>
        <taxon>Conger</taxon>
    </lineage>
</organism>
<dbReference type="Proteomes" id="UP001152803">
    <property type="component" value="Unassembled WGS sequence"/>
</dbReference>
<evidence type="ECO:0000313" key="2">
    <source>
        <dbReference type="Proteomes" id="UP001152803"/>
    </source>
</evidence>
<keyword evidence="2" id="KW-1185">Reference proteome</keyword>
<dbReference type="AlphaFoldDB" id="A0A9Q1DA94"/>
<name>A0A9Q1DA94_CONCO</name>